<protein>
    <recommendedName>
        <fullName evidence="8">WD repeat protein mio zinc-ribbon like domain-containing protein</fullName>
    </recommendedName>
</protein>
<feature type="domain" description="MIOS-like alpha-solenoid" evidence="5">
    <location>
        <begin position="461"/>
        <end position="697"/>
    </location>
</feature>
<dbReference type="CDD" id="cd16691">
    <property type="entry name" value="mRING-H2-C3H3C2_Mio"/>
    <property type="match status" value="1"/>
</dbReference>
<proteinExistence type="inferred from homology"/>
<dbReference type="InterPro" id="IPR049092">
    <property type="entry name" value="MIOS_a-sol"/>
</dbReference>
<evidence type="ECO:0000259" key="4">
    <source>
        <dbReference type="Pfam" id="PF17034"/>
    </source>
</evidence>
<feature type="domain" description="GATOR2 complex protein MIO zinc-ribbon like" evidence="4">
    <location>
        <begin position="811"/>
        <end position="932"/>
    </location>
</feature>
<reference evidence="6 7" key="1">
    <citation type="journal article" date="2023" name="Sci. Data">
        <title>Genome assembly of the Korean intertidal mud-creeper Batillaria attramentaria.</title>
        <authorList>
            <person name="Patra A.K."/>
            <person name="Ho P.T."/>
            <person name="Jun S."/>
            <person name="Lee S.J."/>
            <person name="Kim Y."/>
            <person name="Won Y.J."/>
        </authorList>
    </citation>
    <scope>NUCLEOTIDE SEQUENCE [LARGE SCALE GENOMIC DNA]</scope>
    <source>
        <strain evidence="6">Wonlab-2016</strain>
    </source>
</reference>
<dbReference type="Pfam" id="PF17034">
    <property type="entry name" value="zinc_ribbon_16"/>
    <property type="match status" value="1"/>
</dbReference>
<sequence>MSGGKVEVLWSPTDDNTFITCGSAINLYQVETSAAHHKHPETTLRISDDKYAVHCAANSEIHFIKCAAWYPKAEPKNLLAVGQANGRVVLTRYYQMSDKISLPSVHDMFVLRLLSIAETVVFVVKTVRESFGDPGDDELIGKEFVPRHSRQCNFLAWNPEESHLLTEGLEKFRNDACIVIWDITSSHMTSDNSERSRYSSSEHGSVTRPCFEIGPGDTCSSFAWFPQDARTFVTGVNNRYLRVYDLRDTVKPRLVTPHRTVCGVCVDALDSRRLASFGESQVAVWDVRSFDRPILTFQESKPVAKISWCLTRPGMLCVLCKESPSIRLYDIRHAVIVIIRDSTLFQARPGMLSVLCKESPSIRLYDIRHAVIGSDDIEPVTIDRNVQPCGQNPLSSFAWHPRHENRLLAIVSPNQMRDMVIFERMPLAWSPQFNLTWANGKRTMNCVFGGPFDKLDISARMRQRALAGYGMQAENILHNALIVAEEKHLQGLWKWISLVRQCQRKPAPSSKRGPVYNMGVKQILKYYTDQSNTMESDQAYVQWQPSDGVAFSIKHHYRSQERSLALALCGWIPDTNPTEFNIYLDNLTENGEVEKAAAIAIFTLKMKKALGILSSSAAGATNNGNPSLNAVAMALAGYNENSNTLWRRTCGTQRFQLSNPYLRAIFAFLACDTEFYADVLEETEMAVQDRVAFALTYLPDAKLKDYIEKLTDELVESGDLDGMLLTGLSSEGIDLLERYVDNTSDIQTAAITAVFSGTAQSSKDDRVQTWIYNYRMLLDQWALWHQRARFDNVMQMCEPGVQVPPQVYISCNYCGKSLNSSSRGFRLPDRMMFHNPFARTPQQQRHKISCCPSCRKALPRCSVCLGLLGTASNNASPGEHPSPKAGQPKLSPHQDWFSWCQTCRHGGHAGHITEWFREHVDCPVTGCTCRCMAIDSAEKAACS</sequence>
<dbReference type="InterPro" id="IPR031488">
    <property type="entry name" value="Zn_ribbon_mio"/>
</dbReference>
<evidence type="ECO:0000256" key="3">
    <source>
        <dbReference type="ARBA" id="ARBA00022737"/>
    </source>
</evidence>
<dbReference type="InterPro" id="IPR037593">
    <property type="entry name" value="MIOS/Sea4"/>
</dbReference>
<name>A0ABD0LMP3_9CAEN</name>
<dbReference type="AlphaFoldDB" id="A0ABD0LMP3"/>
<dbReference type="Proteomes" id="UP001519460">
    <property type="component" value="Unassembled WGS sequence"/>
</dbReference>
<dbReference type="Gene3D" id="2.130.10.10">
    <property type="entry name" value="YVTN repeat-like/Quinoprotein amine dehydrogenase"/>
    <property type="match status" value="1"/>
</dbReference>
<keyword evidence="7" id="KW-1185">Reference proteome</keyword>
<dbReference type="InterPro" id="IPR036322">
    <property type="entry name" value="WD40_repeat_dom_sf"/>
</dbReference>
<evidence type="ECO:0008006" key="8">
    <source>
        <dbReference type="Google" id="ProtNLM"/>
    </source>
</evidence>
<gene>
    <name evidence="6" type="ORF">BaRGS_00008024</name>
</gene>
<dbReference type="SUPFAM" id="SSF50978">
    <property type="entry name" value="WD40 repeat-like"/>
    <property type="match status" value="1"/>
</dbReference>
<dbReference type="Pfam" id="PF21720">
    <property type="entry name" value="MIOS_WD40"/>
    <property type="match status" value="3"/>
</dbReference>
<accession>A0ABD0LMP3</accession>
<dbReference type="Pfam" id="PF21719">
    <property type="entry name" value="MIOS_a-sol"/>
    <property type="match status" value="1"/>
</dbReference>
<organism evidence="6 7">
    <name type="scientific">Batillaria attramentaria</name>
    <dbReference type="NCBI Taxonomy" id="370345"/>
    <lineage>
        <taxon>Eukaryota</taxon>
        <taxon>Metazoa</taxon>
        <taxon>Spiralia</taxon>
        <taxon>Lophotrochozoa</taxon>
        <taxon>Mollusca</taxon>
        <taxon>Gastropoda</taxon>
        <taxon>Caenogastropoda</taxon>
        <taxon>Sorbeoconcha</taxon>
        <taxon>Cerithioidea</taxon>
        <taxon>Batillariidae</taxon>
        <taxon>Batillaria</taxon>
    </lineage>
</organism>
<dbReference type="EMBL" id="JACVVK020000035">
    <property type="protein sequence ID" value="KAK7500780.1"/>
    <property type="molecule type" value="Genomic_DNA"/>
</dbReference>
<evidence type="ECO:0000313" key="6">
    <source>
        <dbReference type="EMBL" id="KAK7500780.1"/>
    </source>
</evidence>
<comment type="similarity">
    <text evidence="1">Belongs to the WD repeat mio family.</text>
</comment>
<evidence type="ECO:0000259" key="5">
    <source>
        <dbReference type="Pfam" id="PF21719"/>
    </source>
</evidence>
<comment type="caution">
    <text evidence="6">The sequence shown here is derived from an EMBL/GenBank/DDBJ whole genome shotgun (WGS) entry which is preliminary data.</text>
</comment>
<dbReference type="PANTHER" id="PTHR16453:SF9">
    <property type="entry name" value="GATOR COMPLEX PROTEIN MIOS"/>
    <property type="match status" value="1"/>
</dbReference>
<evidence type="ECO:0000313" key="7">
    <source>
        <dbReference type="Proteomes" id="UP001519460"/>
    </source>
</evidence>
<keyword evidence="2" id="KW-0853">WD repeat</keyword>
<dbReference type="InterPro" id="IPR015943">
    <property type="entry name" value="WD40/YVTN_repeat-like_dom_sf"/>
</dbReference>
<evidence type="ECO:0000256" key="1">
    <source>
        <dbReference type="ARBA" id="ARBA00009713"/>
    </source>
</evidence>
<evidence type="ECO:0000256" key="2">
    <source>
        <dbReference type="ARBA" id="ARBA00022574"/>
    </source>
</evidence>
<keyword evidence="3" id="KW-0677">Repeat</keyword>
<dbReference type="PANTHER" id="PTHR16453">
    <property type="entry name" value="WD40 DOMAIN-CONTAINING PROTEIN MIO FAMILY MEMBER"/>
    <property type="match status" value="1"/>
</dbReference>